<dbReference type="InterPro" id="IPR017907">
    <property type="entry name" value="Znf_RING_CS"/>
</dbReference>
<name>A0A8S1JVJ2_PARPR</name>
<evidence type="ECO:0000313" key="8">
    <source>
        <dbReference type="Proteomes" id="UP000688137"/>
    </source>
</evidence>
<dbReference type="AlphaFoldDB" id="A0A8S1JVJ2"/>
<accession>A0A8S1JVJ2</accession>
<gene>
    <name evidence="7" type="ORF">PPRIM_AZ9-3.1.T0100386</name>
</gene>
<dbReference type="EMBL" id="CAJJDM010000007">
    <property type="protein sequence ID" value="CAD8046491.1"/>
    <property type="molecule type" value="Genomic_DNA"/>
</dbReference>
<dbReference type="PANTHER" id="PTHR23327:SF51">
    <property type="entry name" value="TRANSCRIPTIONAL REGULATOR OF YEAST FORM ADHERENCE 3"/>
    <property type="match status" value="1"/>
</dbReference>
<comment type="caution">
    <text evidence="7">The sequence shown here is derived from an EMBL/GenBank/DDBJ whole genome shotgun (WGS) entry which is preliminary data.</text>
</comment>
<dbReference type="InterPro" id="IPR001841">
    <property type="entry name" value="Znf_RING"/>
</dbReference>
<evidence type="ECO:0000256" key="1">
    <source>
        <dbReference type="ARBA" id="ARBA00022723"/>
    </source>
</evidence>
<evidence type="ECO:0000256" key="5">
    <source>
        <dbReference type="SAM" id="MobiDB-lite"/>
    </source>
</evidence>
<dbReference type="Proteomes" id="UP000688137">
    <property type="component" value="Unassembled WGS sequence"/>
</dbReference>
<evidence type="ECO:0000313" key="7">
    <source>
        <dbReference type="EMBL" id="CAD8046491.1"/>
    </source>
</evidence>
<dbReference type="SMART" id="SM00184">
    <property type="entry name" value="RING"/>
    <property type="match status" value="1"/>
</dbReference>
<dbReference type="InterPro" id="IPR018957">
    <property type="entry name" value="Znf_C3HC4_RING-type"/>
</dbReference>
<keyword evidence="2 4" id="KW-0863">Zinc-finger</keyword>
<evidence type="ECO:0000256" key="3">
    <source>
        <dbReference type="ARBA" id="ARBA00022833"/>
    </source>
</evidence>
<keyword evidence="3" id="KW-0862">Zinc</keyword>
<dbReference type="PROSITE" id="PS00518">
    <property type="entry name" value="ZF_RING_1"/>
    <property type="match status" value="1"/>
</dbReference>
<proteinExistence type="predicted"/>
<sequence>MNKQQKKIQKQNEKLKIQSQDNDNQQNIEDIIHDKNDFICPICLNYIVAAVSLKCGHTFCEICLHEYLLYFKGCHICNDNMRKSKFAYCYLLDQMIHEFIKSHHPEELKTYEMDKIKNKEWRKKKQVSSIDVGQQIDVRDPNFVWNVGTIKRLKISQEASKIKYLVIHYEGKSDKHDEEIAENSPRFAALGFYTSRNDIPKYYKQTKNPFLKNLLYIECMDPNDNQFNQQFFIEDNSSESE</sequence>
<evidence type="ECO:0000256" key="4">
    <source>
        <dbReference type="PROSITE-ProRule" id="PRU00175"/>
    </source>
</evidence>
<dbReference type="OMA" id="ICLHEYL"/>
<reference evidence="7" key="1">
    <citation type="submission" date="2021-01" db="EMBL/GenBank/DDBJ databases">
        <authorList>
            <consortium name="Genoscope - CEA"/>
            <person name="William W."/>
        </authorList>
    </citation>
    <scope>NUCLEOTIDE SEQUENCE</scope>
</reference>
<dbReference type="PANTHER" id="PTHR23327">
    <property type="entry name" value="RING FINGER PROTEIN 127"/>
    <property type="match status" value="1"/>
</dbReference>
<keyword evidence="1" id="KW-0479">Metal-binding</keyword>
<protein>
    <recommendedName>
        <fullName evidence="6">RING-type domain-containing protein</fullName>
    </recommendedName>
</protein>
<dbReference type="GO" id="GO:0008270">
    <property type="term" value="F:zinc ion binding"/>
    <property type="evidence" value="ECO:0007669"/>
    <property type="project" value="UniProtKB-KW"/>
</dbReference>
<evidence type="ECO:0000256" key="2">
    <source>
        <dbReference type="ARBA" id="ARBA00022771"/>
    </source>
</evidence>
<feature type="region of interest" description="Disordered" evidence="5">
    <location>
        <begin position="1"/>
        <end position="21"/>
    </location>
</feature>
<dbReference type="Pfam" id="PF00097">
    <property type="entry name" value="zf-C3HC4"/>
    <property type="match status" value="1"/>
</dbReference>
<evidence type="ECO:0000259" key="6">
    <source>
        <dbReference type="PROSITE" id="PS50089"/>
    </source>
</evidence>
<organism evidence="7 8">
    <name type="scientific">Paramecium primaurelia</name>
    <dbReference type="NCBI Taxonomy" id="5886"/>
    <lineage>
        <taxon>Eukaryota</taxon>
        <taxon>Sar</taxon>
        <taxon>Alveolata</taxon>
        <taxon>Ciliophora</taxon>
        <taxon>Intramacronucleata</taxon>
        <taxon>Oligohymenophorea</taxon>
        <taxon>Peniculida</taxon>
        <taxon>Parameciidae</taxon>
        <taxon>Paramecium</taxon>
    </lineage>
</organism>
<feature type="domain" description="RING-type" evidence="6">
    <location>
        <begin position="40"/>
        <end position="78"/>
    </location>
</feature>
<dbReference type="PROSITE" id="PS50089">
    <property type="entry name" value="ZF_RING_2"/>
    <property type="match status" value="1"/>
</dbReference>
<keyword evidence="8" id="KW-1185">Reference proteome</keyword>